<dbReference type="Proteomes" id="UP001500842">
    <property type="component" value="Unassembled WGS sequence"/>
</dbReference>
<dbReference type="InterPro" id="IPR037523">
    <property type="entry name" value="VOC_core"/>
</dbReference>
<comment type="caution">
    <text evidence="2">The sequence shown here is derived from an EMBL/GenBank/DDBJ whole genome shotgun (WGS) entry which is preliminary data.</text>
</comment>
<evidence type="ECO:0000259" key="1">
    <source>
        <dbReference type="PROSITE" id="PS51819"/>
    </source>
</evidence>
<proteinExistence type="predicted"/>
<keyword evidence="3" id="KW-1185">Reference proteome</keyword>
<reference evidence="2 3" key="1">
    <citation type="journal article" date="2019" name="Int. J. Syst. Evol. Microbiol.">
        <title>The Global Catalogue of Microorganisms (GCM) 10K type strain sequencing project: providing services to taxonomists for standard genome sequencing and annotation.</title>
        <authorList>
            <consortium name="The Broad Institute Genomics Platform"/>
            <consortium name="The Broad Institute Genome Sequencing Center for Infectious Disease"/>
            <person name="Wu L."/>
            <person name="Ma J."/>
        </authorList>
    </citation>
    <scope>NUCLEOTIDE SEQUENCE [LARGE SCALE GENOMIC DNA]</scope>
    <source>
        <strain evidence="2 3">JCM 14942</strain>
    </source>
</reference>
<accession>A0ABN2BFI1</accession>
<evidence type="ECO:0000313" key="2">
    <source>
        <dbReference type="EMBL" id="GAA1538638.1"/>
    </source>
</evidence>
<feature type="domain" description="VOC" evidence="1">
    <location>
        <begin position="19"/>
        <end position="140"/>
    </location>
</feature>
<dbReference type="Gene3D" id="3.10.180.10">
    <property type="entry name" value="2,3-Dihydroxybiphenyl 1,2-Dioxygenase, domain 1"/>
    <property type="match status" value="1"/>
</dbReference>
<dbReference type="SUPFAM" id="SSF54593">
    <property type="entry name" value="Glyoxalase/Bleomycin resistance protein/Dihydroxybiphenyl dioxygenase"/>
    <property type="match status" value="1"/>
</dbReference>
<dbReference type="InterPro" id="IPR029068">
    <property type="entry name" value="Glyas_Bleomycin-R_OHBP_Dase"/>
</dbReference>
<dbReference type="PROSITE" id="PS51819">
    <property type="entry name" value="VOC"/>
    <property type="match status" value="1"/>
</dbReference>
<dbReference type="InterPro" id="IPR050383">
    <property type="entry name" value="GlyoxalaseI/FosfomycinResist"/>
</dbReference>
<organism evidence="2 3">
    <name type="scientific">Nocardioides humi</name>
    <dbReference type="NCBI Taxonomy" id="449461"/>
    <lineage>
        <taxon>Bacteria</taxon>
        <taxon>Bacillati</taxon>
        <taxon>Actinomycetota</taxon>
        <taxon>Actinomycetes</taxon>
        <taxon>Propionibacteriales</taxon>
        <taxon>Nocardioidaceae</taxon>
        <taxon>Nocardioides</taxon>
    </lineage>
</organism>
<dbReference type="EMBL" id="BAAAOR010000034">
    <property type="protein sequence ID" value="GAA1538638.1"/>
    <property type="molecule type" value="Genomic_DNA"/>
</dbReference>
<dbReference type="PANTHER" id="PTHR21366">
    <property type="entry name" value="GLYOXALASE FAMILY PROTEIN"/>
    <property type="match status" value="1"/>
</dbReference>
<sequence>MTAVGPQPDPPARPDPAAPYALAAGLHVSDLAASERFYVALLGFSVFGRLDLPNGRLAALRFGNSMLKLLQWDEPRGPREAGPVLGIRYLTVHVTDPDEIVRQAVARGHAVVRAPYSFSESVRVAFVADPDGNHVELCAGVAWSPVGSDGSGA</sequence>
<dbReference type="InterPro" id="IPR004360">
    <property type="entry name" value="Glyas_Fos-R_dOase_dom"/>
</dbReference>
<name>A0ABN2BFI1_9ACTN</name>
<protein>
    <recommendedName>
        <fullName evidence="1">VOC domain-containing protein</fullName>
    </recommendedName>
</protein>
<gene>
    <name evidence="2" type="ORF">GCM10009788_46550</name>
</gene>
<evidence type="ECO:0000313" key="3">
    <source>
        <dbReference type="Proteomes" id="UP001500842"/>
    </source>
</evidence>
<dbReference type="Pfam" id="PF00903">
    <property type="entry name" value="Glyoxalase"/>
    <property type="match status" value="1"/>
</dbReference>